<dbReference type="NCBIfam" id="TIGR03135">
    <property type="entry name" value="malonate_mdcG"/>
    <property type="match status" value="1"/>
</dbReference>
<organism evidence="5 6">
    <name type="scientific">Methylobacterium planeticum</name>
    <dbReference type="NCBI Taxonomy" id="2615211"/>
    <lineage>
        <taxon>Bacteria</taxon>
        <taxon>Pseudomonadati</taxon>
        <taxon>Pseudomonadota</taxon>
        <taxon>Alphaproteobacteria</taxon>
        <taxon>Hyphomicrobiales</taxon>
        <taxon>Methylobacteriaceae</taxon>
        <taxon>Methylobacterium</taxon>
    </lineage>
</organism>
<dbReference type="Proteomes" id="UP000441523">
    <property type="component" value="Unassembled WGS sequence"/>
</dbReference>
<dbReference type="Pfam" id="PF10620">
    <property type="entry name" value="MdcG"/>
    <property type="match status" value="1"/>
</dbReference>
<dbReference type="AlphaFoldDB" id="A0A6N6MR09"/>
<feature type="domain" description="Phosphoribosyl-dephospho-CoA transferase MdcG N-terminal" evidence="4">
    <location>
        <begin position="11"/>
        <end position="88"/>
    </location>
</feature>
<name>A0A6N6MR09_9HYPH</name>
<dbReference type="InterPro" id="IPR049180">
    <property type="entry name" value="MdcG_C"/>
</dbReference>
<evidence type="ECO:0000313" key="6">
    <source>
        <dbReference type="Proteomes" id="UP000441523"/>
    </source>
</evidence>
<dbReference type="InterPro" id="IPR017557">
    <property type="entry name" value="Holo-ACP_synthase"/>
</dbReference>
<protein>
    <submittedName>
        <fullName evidence="5">Malonate decarboxylase holo-[acyl-carrier-protein] synthase</fullName>
    </submittedName>
</protein>
<sequence>MAEPARPGCHRRHDLLDPEPGAWAAALAARPDLAGVPRVADWARGGWPVILRRWNPGEARDGIPVGLPLPPADGKRRIGLTLPAEAVRPRPPVTVAQALDAAPPAWHPTLTALDALGRRHDRAPLLFGSLLWQHLTGLAYLSGRSDLDLLWPVAPPIDPRFLDALAALDADAPMRLDGEILLPDGRGVNWRELHAAAPDDDVLAKHRDGLVLCAARDLFTGRCAGEATGEAA</sequence>
<dbReference type="InterPro" id="IPR048903">
    <property type="entry name" value="MdcG_N"/>
</dbReference>
<dbReference type="EMBL" id="VZZJ01000011">
    <property type="protein sequence ID" value="KAB1072794.1"/>
    <property type="molecule type" value="Genomic_DNA"/>
</dbReference>
<keyword evidence="1" id="KW-0808">Transferase</keyword>
<evidence type="ECO:0000259" key="4">
    <source>
        <dbReference type="Pfam" id="PF20866"/>
    </source>
</evidence>
<evidence type="ECO:0000256" key="1">
    <source>
        <dbReference type="ARBA" id="ARBA00022679"/>
    </source>
</evidence>
<dbReference type="Pfam" id="PF20866">
    <property type="entry name" value="MdcG_N"/>
    <property type="match status" value="1"/>
</dbReference>
<keyword evidence="6" id="KW-1185">Reference proteome</keyword>
<evidence type="ECO:0000259" key="3">
    <source>
        <dbReference type="Pfam" id="PF10620"/>
    </source>
</evidence>
<evidence type="ECO:0000256" key="2">
    <source>
        <dbReference type="ARBA" id="ARBA00022695"/>
    </source>
</evidence>
<keyword evidence="2" id="KW-0548">Nucleotidyltransferase</keyword>
<gene>
    <name evidence="5" type="primary">mdcG</name>
    <name evidence="5" type="ORF">F6X51_14405</name>
</gene>
<dbReference type="GO" id="GO:0016779">
    <property type="term" value="F:nucleotidyltransferase activity"/>
    <property type="evidence" value="ECO:0007669"/>
    <property type="project" value="UniProtKB-KW"/>
</dbReference>
<evidence type="ECO:0000313" key="5">
    <source>
        <dbReference type="EMBL" id="KAB1072794.1"/>
    </source>
</evidence>
<accession>A0A6N6MR09</accession>
<reference evidence="5 6" key="1">
    <citation type="submission" date="2019-09" db="EMBL/GenBank/DDBJ databases">
        <title>YIM 132548 draft genome.</title>
        <authorList>
            <person name="Jiang L."/>
        </authorList>
    </citation>
    <scope>NUCLEOTIDE SEQUENCE [LARGE SCALE GENOMIC DNA]</scope>
    <source>
        <strain evidence="5 6">YIM 132548</strain>
    </source>
</reference>
<dbReference type="RefSeq" id="WP_150964369.1">
    <property type="nucleotide sequence ID" value="NZ_VZZJ01000011.1"/>
</dbReference>
<feature type="domain" description="Phosphoribosyl-dephospho-CoA transferase MdcG C-terminal" evidence="3">
    <location>
        <begin position="95"/>
        <end position="214"/>
    </location>
</feature>
<proteinExistence type="predicted"/>
<comment type="caution">
    <text evidence="5">The sequence shown here is derived from an EMBL/GenBank/DDBJ whole genome shotgun (WGS) entry which is preliminary data.</text>
</comment>